<sequence>MAEAPTPPPSPPVIGKAGSFTVFITPPSTPTPSEGPRSRIAGPAPALSSSSPGKEAPFPAKAPLSPPPLVAAPPPVQVPPQQFEKPAAKSAGSVFGFLWDAVVKVQDAHLSLDEHLADWFGLNQSKYQWALNDYYESSGKEKESGKVSKIKELADKGQAV</sequence>
<dbReference type="Proteomes" id="UP001055439">
    <property type="component" value="Chromosome 4"/>
</dbReference>
<dbReference type="PANTHER" id="PTHR37376:SF1">
    <property type="entry name" value="EXPRESSED PROTEIN"/>
    <property type="match status" value="1"/>
</dbReference>
<evidence type="ECO:0000313" key="2">
    <source>
        <dbReference type="EMBL" id="URD96564.1"/>
    </source>
</evidence>
<feature type="compositionally biased region" description="Pro residues" evidence="1">
    <location>
        <begin position="64"/>
        <end position="78"/>
    </location>
</feature>
<dbReference type="OrthoDB" id="45963at2759"/>
<feature type="region of interest" description="Disordered" evidence="1">
    <location>
        <begin position="1"/>
        <end position="85"/>
    </location>
</feature>
<protein>
    <submittedName>
        <fullName evidence="2">Wiskott-Aldrich syndrome protein family member 2</fullName>
    </submittedName>
</protein>
<reference evidence="2" key="1">
    <citation type="submission" date="2022-05" db="EMBL/GenBank/DDBJ databases">
        <title>The Musa troglodytarum L. genome provides insights into the mechanism of non-climacteric behaviour and enrichment of carotenoids.</title>
        <authorList>
            <person name="Wang J."/>
        </authorList>
    </citation>
    <scope>NUCLEOTIDE SEQUENCE</scope>
    <source>
        <tissue evidence="2">Leaf</tissue>
    </source>
</reference>
<dbReference type="PANTHER" id="PTHR37376">
    <property type="entry name" value="EXPRESSED PROTEIN"/>
    <property type="match status" value="1"/>
</dbReference>
<gene>
    <name evidence="2" type="ORF">MUK42_32304</name>
</gene>
<organism evidence="2 3">
    <name type="scientific">Musa troglodytarum</name>
    <name type="common">fe'i banana</name>
    <dbReference type="NCBI Taxonomy" id="320322"/>
    <lineage>
        <taxon>Eukaryota</taxon>
        <taxon>Viridiplantae</taxon>
        <taxon>Streptophyta</taxon>
        <taxon>Embryophyta</taxon>
        <taxon>Tracheophyta</taxon>
        <taxon>Spermatophyta</taxon>
        <taxon>Magnoliopsida</taxon>
        <taxon>Liliopsida</taxon>
        <taxon>Zingiberales</taxon>
        <taxon>Musaceae</taxon>
        <taxon>Musa</taxon>
    </lineage>
</organism>
<evidence type="ECO:0000256" key="1">
    <source>
        <dbReference type="SAM" id="MobiDB-lite"/>
    </source>
</evidence>
<name>A0A9E7FII3_9LILI</name>
<evidence type="ECO:0000313" key="3">
    <source>
        <dbReference type="Proteomes" id="UP001055439"/>
    </source>
</evidence>
<dbReference type="AlphaFoldDB" id="A0A9E7FII3"/>
<keyword evidence="3" id="KW-1185">Reference proteome</keyword>
<proteinExistence type="predicted"/>
<accession>A0A9E7FII3</accession>
<feature type="compositionally biased region" description="Low complexity" evidence="1">
    <location>
        <begin position="41"/>
        <end position="63"/>
    </location>
</feature>
<feature type="compositionally biased region" description="Pro residues" evidence="1">
    <location>
        <begin position="1"/>
        <end position="12"/>
    </location>
</feature>
<dbReference type="EMBL" id="CP097506">
    <property type="protein sequence ID" value="URD96564.1"/>
    <property type="molecule type" value="Genomic_DNA"/>
</dbReference>